<evidence type="ECO:0000256" key="7">
    <source>
        <dbReference type="ARBA" id="ARBA00023163"/>
    </source>
</evidence>
<dbReference type="CDD" id="cd17536">
    <property type="entry name" value="REC_YesN-like"/>
    <property type="match status" value="1"/>
</dbReference>
<evidence type="ECO:0000259" key="9">
    <source>
        <dbReference type="PROSITE" id="PS01124"/>
    </source>
</evidence>
<dbReference type="PANTHER" id="PTHR42713:SF3">
    <property type="entry name" value="TRANSCRIPTIONAL REGULATORY PROTEIN HPTR"/>
    <property type="match status" value="1"/>
</dbReference>
<evidence type="ECO:0000256" key="6">
    <source>
        <dbReference type="ARBA" id="ARBA00023125"/>
    </source>
</evidence>
<dbReference type="InterPro" id="IPR041522">
    <property type="entry name" value="CdaR_GGDEF"/>
</dbReference>
<gene>
    <name evidence="11" type="ORF">ACFQ5D_22090</name>
</gene>
<dbReference type="PROSITE" id="PS50110">
    <property type="entry name" value="RESPONSE_REGULATORY"/>
    <property type="match status" value="1"/>
</dbReference>
<comment type="caution">
    <text evidence="11">The sequence shown here is derived from an EMBL/GenBank/DDBJ whole genome shotgun (WGS) entry which is preliminary data.</text>
</comment>
<comment type="subcellular location">
    <subcellularLocation>
        <location evidence="1">Cytoplasm</location>
    </subcellularLocation>
</comment>
<keyword evidence="7" id="KW-0804">Transcription</keyword>
<proteinExistence type="predicted"/>
<feature type="domain" description="HTH araC/xylS-type" evidence="9">
    <location>
        <begin position="433"/>
        <end position="531"/>
    </location>
</feature>
<dbReference type="Pfam" id="PF00072">
    <property type="entry name" value="Response_reg"/>
    <property type="match status" value="1"/>
</dbReference>
<keyword evidence="4" id="KW-0902">Two-component regulatory system</keyword>
<reference evidence="12" key="1">
    <citation type="journal article" date="2019" name="Int. J. Syst. Evol. Microbiol.">
        <title>The Global Catalogue of Microorganisms (GCM) 10K type strain sequencing project: providing services to taxonomists for standard genome sequencing and annotation.</title>
        <authorList>
            <consortium name="The Broad Institute Genomics Platform"/>
            <consortium name="The Broad Institute Genome Sequencing Center for Infectious Disease"/>
            <person name="Wu L."/>
            <person name="Ma J."/>
        </authorList>
    </citation>
    <scope>NUCLEOTIDE SEQUENCE [LARGE SCALE GENOMIC DNA]</scope>
    <source>
        <strain evidence="12">CCM 9147</strain>
    </source>
</reference>
<dbReference type="SUPFAM" id="SSF52172">
    <property type="entry name" value="CheY-like"/>
    <property type="match status" value="1"/>
</dbReference>
<evidence type="ECO:0000313" key="11">
    <source>
        <dbReference type="EMBL" id="MFD1463982.1"/>
    </source>
</evidence>
<dbReference type="PROSITE" id="PS01124">
    <property type="entry name" value="HTH_ARAC_FAMILY_2"/>
    <property type="match status" value="1"/>
</dbReference>
<evidence type="ECO:0000256" key="4">
    <source>
        <dbReference type="ARBA" id="ARBA00023012"/>
    </source>
</evidence>
<evidence type="ECO:0000313" key="12">
    <source>
        <dbReference type="Proteomes" id="UP001597340"/>
    </source>
</evidence>
<keyword evidence="6" id="KW-0238">DNA-binding</keyword>
<sequence length="543" mass="63287">MKRHRAIVVDDEIFTRKGLLQLMDWEACGFEIVGEADNGEDALELIARVHPDLVITDIRMPVLDGLELIRSVLERSTEHPAFIILSGYSDFAYAQQALRYGVHDFILKPIDESDFTAVLRRLSERLHREQQNAQLYHNHRTSGLLEALMMNKAEDTVVARWEQQLRLGEVAHMYYVLVELNDQHPWRTGDDSALLPLFQFRQLTEQALHRLVDGKHPLYVHEHRNRIGLIIPDHFLNCYEAKIEMFMKALQQELERAMPLKDREASRVFLYAGSPVNRLQDIHQSYACAKEAVLHKYIHDDSGIVVYEEGQMPALHYRTICQDLLDRLLEQVEELRLEELLTTVDDLFRSFREECYAPEAMKMSLHQCVLSMVRVIQNMQGNERSLQSLESMMNWQDMNLSLGELQRLFTAFAEESGKYIRALRKDCQQGGIQHIRTYIEQHAAENISLKGIAARFYMNPVYLGQLFRKTYGVYFNEFLLKLRVQEAKRLLRQTDLRIYEIAERVGFGSSDYFVTQFEKMVHATPTEYRNSLNAADKTERAGQ</sequence>
<dbReference type="SMART" id="SM00342">
    <property type="entry name" value="HTH_ARAC"/>
    <property type="match status" value="1"/>
</dbReference>
<organism evidence="11 12">
    <name type="scientific">Paenibacillus farraposensis</name>
    <dbReference type="NCBI Taxonomy" id="2807095"/>
    <lineage>
        <taxon>Bacteria</taxon>
        <taxon>Bacillati</taxon>
        <taxon>Bacillota</taxon>
        <taxon>Bacilli</taxon>
        <taxon>Bacillales</taxon>
        <taxon>Paenibacillaceae</taxon>
        <taxon>Paenibacillus</taxon>
    </lineage>
</organism>
<dbReference type="SUPFAM" id="SSF46689">
    <property type="entry name" value="Homeodomain-like"/>
    <property type="match status" value="2"/>
</dbReference>
<feature type="domain" description="Response regulatory" evidence="10">
    <location>
        <begin position="5"/>
        <end position="123"/>
    </location>
</feature>
<dbReference type="PRINTS" id="PR00032">
    <property type="entry name" value="HTHARAC"/>
</dbReference>
<accession>A0ABW4DH37</accession>
<dbReference type="RefSeq" id="WP_229524199.1">
    <property type="nucleotide sequence ID" value="NZ_JAFFQR010000063.1"/>
</dbReference>
<evidence type="ECO:0000256" key="5">
    <source>
        <dbReference type="ARBA" id="ARBA00023015"/>
    </source>
</evidence>
<dbReference type="SMART" id="SM00448">
    <property type="entry name" value="REC"/>
    <property type="match status" value="1"/>
</dbReference>
<dbReference type="PANTHER" id="PTHR42713">
    <property type="entry name" value="HISTIDINE KINASE-RELATED"/>
    <property type="match status" value="1"/>
</dbReference>
<evidence type="ECO:0000256" key="8">
    <source>
        <dbReference type="PROSITE-ProRule" id="PRU00169"/>
    </source>
</evidence>
<dbReference type="InterPro" id="IPR009057">
    <property type="entry name" value="Homeodomain-like_sf"/>
</dbReference>
<name>A0ABW4DH37_9BACL</name>
<dbReference type="Pfam" id="PF17853">
    <property type="entry name" value="GGDEF_2"/>
    <property type="match status" value="1"/>
</dbReference>
<dbReference type="Gene3D" id="1.10.10.60">
    <property type="entry name" value="Homeodomain-like"/>
    <property type="match status" value="2"/>
</dbReference>
<dbReference type="EMBL" id="JBHTNZ010000054">
    <property type="protein sequence ID" value="MFD1463982.1"/>
    <property type="molecule type" value="Genomic_DNA"/>
</dbReference>
<feature type="modified residue" description="4-aspartylphosphate" evidence="8">
    <location>
        <position position="57"/>
    </location>
</feature>
<dbReference type="InterPro" id="IPR011006">
    <property type="entry name" value="CheY-like_superfamily"/>
</dbReference>
<dbReference type="InterPro" id="IPR051552">
    <property type="entry name" value="HptR"/>
</dbReference>
<evidence type="ECO:0000256" key="1">
    <source>
        <dbReference type="ARBA" id="ARBA00004496"/>
    </source>
</evidence>
<keyword evidence="5" id="KW-0805">Transcription regulation</keyword>
<dbReference type="Pfam" id="PF12833">
    <property type="entry name" value="HTH_18"/>
    <property type="match status" value="1"/>
</dbReference>
<protein>
    <submittedName>
        <fullName evidence="11">Response regulator</fullName>
    </submittedName>
</protein>
<dbReference type="Proteomes" id="UP001597340">
    <property type="component" value="Unassembled WGS sequence"/>
</dbReference>
<dbReference type="InterPro" id="IPR001789">
    <property type="entry name" value="Sig_transdc_resp-reg_receiver"/>
</dbReference>
<dbReference type="Gene3D" id="3.40.50.2300">
    <property type="match status" value="1"/>
</dbReference>
<keyword evidence="3 8" id="KW-0597">Phosphoprotein</keyword>
<keyword evidence="2" id="KW-0963">Cytoplasm</keyword>
<evidence type="ECO:0000259" key="10">
    <source>
        <dbReference type="PROSITE" id="PS50110"/>
    </source>
</evidence>
<dbReference type="InterPro" id="IPR020449">
    <property type="entry name" value="Tscrpt_reg_AraC-type_HTH"/>
</dbReference>
<evidence type="ECO:0000256" key="3">
    <source>
        <dbReference type="ARBA" id="ARBA00022553"/>
    </source>
</evidence>
<keyword evidence="12" id="KW-1185">Reference proteome</keyword>
<dbReference type="InterPro" id="IPR018060">
    <property type="entry name" value="HTH_AraC"/>
</dbReference>
<evidence type="ECO:0000256" key="2">
    <source>
        <dbReference type="ARBA" id="ARBA00022490"/>
    </source>
</evidence>